<protein>
    <submittedName>
        <fullName evidence="1">Transposase</fullName>
    </submittedName>
</protein>
<gene>
    <name evidence="1" type="ORF">D5R81_04025</name>
</gene>
<name>A0A3A6U3K0_9GAMM</name>
<comment type="caution">
    <text evidence="1">The sequence shown here is derived from an EMBL/GenBank/DDBJ whole genome shotgun (WGS) entry which is preliminary data.</text>
</comment>
<dbReference type="AlphaFoldDB" id="A0A3A6U3K0"/>
<reference evidence="1 2" key="1">
    <citation type="submission" date="2018-09" db="EMBL/GenBank/DDBJ databases">
        <title>Phylogeny of the Shewanellaceae, and recommendation for two new genera, Pseudoshewanella and Parashewanella.</title>
        <authorList>
            <person name="Wang G."/>
        </authorList>
    </citation>
    <scope>NUCLEOTIDE SEQUENCE [LARGE SCALE GENOMIC DNA]</scope>
    <source>
        <strain evidence="1 2">KCTC 22492</strain>
    </source>
</reference>
<organism evidence="1 2">
    <name type="scientific">Parashewanella spongiae</name>
    <dbReference type="NCBI Taxonomy" id="342950"/>
    <lineage>
        <taxon>Bacteria</taxon>
        <taxon>Pseudomonadati</taxon>
        <taxon>Pseudomonadota</taxon>
        <taxon>Gammaproteobacteria</taxon>
        <taxon>Alteromonadales</taxon>
        <taxon>Shewanellaceae</taxon>
        <taxon>Parashewanella</taxon>
    </lineage>
</organism>
<dbReference type="EMBL" id="QYYH01000017">
    <property type="protein sequence ID" value="RJY18668.1"/>
    <property type="molecule type" value="Genomic_DNA"/>
</dbReference>
<sequence>MAKLAGLPYQTKSIVVELNLAETAKLEPNWIKVKLVFCRGVNPD</sequence>
<proteinExistence type="predicted"/>
<accession>A0A3A6U3K0</accession>
<dbReference type="Proteomes" id="UP000273022">
    <property type="component" value="Unassembled WGS sequence"/>
</dbReference>
<evidence type="ECO:0000313" key="2">
    <source>
        <dbReference type="Proteomes" id="UP000273022"/>
    </source>
</evidence>
<evidence type="ECO:0000313" key="1">
    <source>
        <dbReference type="EMBL" id="RJY18668.1"/>
    </source>
</evidence>
<feature type="non-terminal residue" evidence="1">
    <location>
        <position position="44"/>
    </location>
</feature>
<keyword evidence="2" id="KW-1185">Reference proteome</keyword>